<protein>
    <submittedName>
        <fullName evidence="1">Uncharacterized protein</fullName>
    </submittedName>
</protein>
<organism evidence="1">
    <name type="scientific">Tanacetum cinerariifolium</name>
    <name type="common">Dalmatian daisy</name>
    <name type="synonym">Chrysanthemum cinerariifolium</name>
    <dbReference type="NCBI Taxonomy" id="118510"/>
    <lineage>
        <taxon>Eukaryota</taxon>
        <taxon>Viridiplantae</taxon>
        <taxon>Streptophyta</taxon>
        <taxon>Embryophyta</taxon>
        <taxon>Tracheophyta</taxon>
        <taxon>Spermatophyta</taxon>
        <taxon>Magnoliopsida</taxon>
        <taxon>eudicotyledons</taxon>
        <taxon>Gunneridae</taxon>
        <taxon>Pentapetalae</taxon>
        <taxon>asterids</taxon>
        <taxon>campanulids</taxon>
        <taxon>Asterales</taxon>
        <taxon>Asteraceae</taxon>
        <taxon>Asteroideae</taxon>
        <taxon>Anthemideae</taxon>
        <taxon>Anthemidinae</taxon>
        <taxon>Tanacetum</taxon>
    </lineage>
</organism>
<comment type="caution">
    <text evidence="1">The sequence shown here is derived from an EMBL/GenBank/DDBJ whole genome shotgun (WGS) entry which is preliminary data.</text>
</comment>
<sequence>SDLTISVPPISSPSKIKLIYGAAYSKLIIKAKKLENKVKSHKARRRVRLIISEDEDDLEDSSKQGRKITRIDQDEGITLVQMGA</sequence>
<reference evidence="1" key="1">
    <citation type="journal article" date="2019" name="Sci. Rep.">
        <title>Draft genome of Tanacetum cinerariifolium, the natural source of mosquito coil.</title>
        <authorList>
            <person name="Yamashiro T."/>
            <person name="Shiraishi A."/>
            <person name="Satake H."/>
            <person name="Nakayama K."/>
        </authorList>
    </citation>
    <scope>NUCLEOTIDE SEQUENCE</scope>
</reference>
<proteinExistence type="predicted"/>
<dbReference type="EMBL" id="BKCJ011387247">
    <property type="protein sequence ID" value="GFD28630.1"/>
    <property type="molecule type" value="Genomic_DNA"/>
</dbReference>
<evidence type="ECO:0000313" key="1">
    <source>
        <dbReference type="EMBL" id="GFD28630.1"/>
    </source>
</evidence>
<feature type="non-terminal residue" evidence="1">
    <location>
        <position position="1"/>
    </location>
</feature>
<dbReference type="AlphaFoldDB" id="A0A699V1K7"/>
<name>A0A699V1K7_TANCI</name>
<gene>
    <name evidence="1" type="ORF">Tci_900599</name>
</gene>
<accession>A0A699V1K7</accession>